<evidence type="ECO:0000256" key="6">
    <source>
        <dbReference type="ARBA" id="ARBA00012493"/>
    </source>
</evidence>
<evidence type="ECO:0000256" key="12">
    <source>
        <dbReference type="ARBA" id="ARBA00023163"/>
    </source>
</evidence>
<dbReference type="GO" id="GO:0005615">
    <property type="term" value="C:extracellular space"/>
    <property type="evidence" value="ECO:0007669"/>
    <property type="project" value="UniProtKB-KW"/>
</dbReference>
<evidence type="ECO:0000256" key="8">
    <source>
        <dbReference type="ARBA" id="ARBA00022454"/>
    </source>
</evidence>
<dbReference type="PANTHER" id="PTHR21114:SF0">
    <property type="entry name" value="INTERLEUKIN-33"/>
    <property type="match status" value="1"/>
</dbReference>
<dbReference type="GO" id="GO:0001819">
    <property type="term" value="P:positive regulation of cytokine production"/>
    <property type="evidence" value="ECO:0007669"/>
    <property type="project" value="TreeGrafter"/>
</dbReference>
<name>A0A8B9WWD3_BOSMU</name>
<keyword evidence="20" id="KW-1185">Reference proteome</keyword>
<dbReference type="GO" id="GO:0003964">
    <property type="term" value="F:RNA-directed DNA polymerase activity"/>
    <property type="evidence" value="ECO:0007669"/>
    <property type="project" value="UniProtKB-EC"/>
</dbReference>
<dbReference type="GeneTree" id="ENSGT00390000005185"/>
<dbReference type="GO" id="GO:0005694">
    <property type="term" value="C:chromosome"/>
    <property type="evidence" value="ECO:0007669"/>
    <property type="project" value="UniProtKB-SubCell"/>
</dbReference>
<reference evidence="19" key="2">
    <citation type="submission" date="2025-08" db="UniProtKB">
        <authorList>
            <consortium name="Ensembl"/>
        </authorList>
    </citation>
    <scope>IDENTIFICATION</scope>
</reference>
<keyword evidence="13" id="KW-0539">Nucleus</keyword>
<keyword evidence="12" id="KW-0804">Transcription</keyword>
<evidence type="ECO:0000256" key="10">
    <source>
        <dbReference type="ARBA" id="ARBA00022514"/>
    </source>
</evidence>
<proteinExistence type="inferred from homology"/>
<dbReference type="Ensembl" id="ENSBGRT00000012271.1">
    <property type="protein sequence ID" value="ENSBGRP00000010678.1"/>
    <property type="gene ID" value="ENSBGRG00000006647.1"/>
</dbReference>
<evidence type="ECO:0000256" key="7">
    <source>
        <dbReference type="ARBA" id="ARBA00016804"/>
    </source>
</evidence>
<feature type="domain" description="Reverse transcriptase" evidence="17">
    <location>
        <begin position="244"/>
        <end position="452"/>
    </location>
</feature>
<dbReference type="Pfam" id="PF00078">
    <property type="entry name" value="RVT_1"/>
    <property type="match status" value="1"/>
</dbReference>
<keyword evidence="8" id="KW-0158">Chromosome</keyword>
<dbReference type="SUPFAM" id="SSF56672">
    <property type="entry name" value="DNA/RNA polymerases"/>
    <property type="match status" value="1"/>
</dbReference>
<keyword evidence="10" id="KW-0202">Cytokine</keyword>
<dbReference type="EC" id="2.7.7.49" evidence="6"/>
<reference evidence="19" key="3">
    <citation type="submission" date="2025-09" db="UniProtKB">
        <authorList>
            <consortium name="Ensembl"/>
        </authorList>
    </citation>
    <scope>IDENTIFICATION</scope>
</reference>
<evidence type="ECO:0000256" key="13">
    <source>
        <dbReference type="ARBA" id="ARBA00023242"/>
    </source>
</evidence>
<feature type="domain" description="Interleukin 33 C-terminal" evidence="18">
    <location>
        <begin position="114"/>
        <end position="234"/>
    </location>
</feature>
<comment type="subunit">
    <text evidence="16">Forms a 1:1:1 heterotrimeric complex with its primary high-affinity receptor IL1RL1 and the coreceptor IL1RAP. Interacts with cargo receptor TMED10; the interaction mediates the translocation from the cytoplasm into the ERGIC (endoplasmic reticulum-Golgi intermediate compartment) and thereby secretion.</text>
</comment>
<evidence type="ECO:0000256" key="16">
    <source>
        <dbReference type="ARBA" id="ARBA00046367"/>
    </source>
</evidence>
<evidence type="ECO:0000256" key="5">
    <source>
        <dbReference type="ARBA" id="ARBA00007933"/>
    </source>
</evidence>
<evidence type="ECO:0000256" key="2">
    <source>
        <dbReference type="ARBA" id="ARBA00004286"/>
    </source>
</evidence>
<evidence type="ECO:0000256" key="1">
    <source>
        <dbReference type="ARBA" id="ARBA00004123"/>
    </source>
</evidence>
<keyword evidence="14" id="KW-0968">Cytoplasmic vesicle</keyword>
<dbReference type="GO" id="GO:0050729">
    <property type="term" value="P:positive regulation of inflammatory response"/>
    <property type="evidence" value="ECO:0007669"/>
    <property type="project" value="TreeGrafter"/>
</dbReference>
<evidence type="ECO:0000259" key="17">
    <source>
        <dbReference type="Pfam" id="PF00078"/>
    </source>
</evidence>
<dbReference type="PANTHER" id="PTHR21114">
    <property type="entry name" value="DVS27 PROTEIN"/>
    <property type="match status" value="1"/>
</dbReference>
<evidence type="ECO:0000256" key="3">
    <source>
        <dbReference type="ARBA" id="ARBA00004398"/>
    </source>
</evidence>
<evidence type="ECO:0000313" key="19">
    <source>
        <dbReference type="Ensembl" id="ENSBGRP00000010678.1"/>
    </source>
</evidence>
<keyword evidence="9" id="KW-0963">Cytoplasm</keyword>
<dbReference type="AlphaFoldDB" id="A0A8B9WWD3"/>
<comment type="subcellular location">
    <subcellularLocation>
        <location evidence="2">Chromosome</location>
    </subcellularLocation>
    <subcellularLocation>
        <location evidence="3">Cytoplasmic vesicle</location>
        <location evidence="3">Secretory vesicle</location>
    </subcellularLocation>
    <subcellularLocation>
        <location evidence="1">Nucleus</location>
    </subcellularLocation>
    <subcellularLocation>
        <location evidence="4">Secreted</location>
    </subcellularLocation>
</comment>
<dbReference type="GO" id="GO:0005125">
    <property type="term" value="F:cytokine activity"/>
    <property type="evidence" value="ECO:0007669"/>
    <property type="project" value="UniProtKB-KW"/>
</dbReference>
<keyword evidence="11" id="KW-0964">Secreted</keyword>
<protein>
    <recommendedName>
        <fullName evidence="7">Interleukin-33</fullName>
        <ecNumber evidence="6">2.7.7.49</ecNumber>
    </recommendedName>
</protein>
<dbReference type="InterPro" id="IPR043502">
    <property type="entry name" value="DNA/RNA_pol_sf"/>
</dbReference>
<dbReference type="Gene3D" id="2.80.10.50">
    <property type="match status" value="1"/>
</dbReference>
<sequence>MKPKMKYSTTKISPAKMKCSAGKALVKSPKLRKSQQKAEEVCQMYYMQLRSGLKIEKKVCYFRKETTKRHSSTAEKYKEHLALVACEQLNHLQQSVEQGFTLGKTMVPKYTTATGLPSIKEHSASLSTYNDQFITFVLEDGSYEIYVEDLIDNQEKDKVLLRYYDSQFPSSETDGGGSHRKLMVNLSPTKDKDFLLHANSKEHSVELQKCENQLPEQTFFVLHEMSSQCVSFEYACVLMVDKSNAKECSNYRTIALISHASKVMLKILQARLQQYVNCELSDVQAGFRKGRHQLPTSAGSWKKHESSRKTSISALLTMPKPLTVWITKNWKILKEMGIPDHLTCLLRNLYAGQEATVRTGHGTTDWFQIGKGVRQSCILSPCLFNFYAEYIMRNAGLDETQAGIMIARRTINNLRYADDTTLMAESEEELMNLLIKVKEESGKSWLKTQHSKN</sequence>
<comment type="similarity">
    <text evidence="5">Belongs to the IL-1 family. Highly divergent.</text>
</comment>
<dbReference type="GO" id="GO:0030133">
    <property type="term" value="C:transport vesicle"/>
    <property type="evidence" value="ECO:0007669"/>
    <property type="project" value="UniProtKB-SubCell"/>
</dbReference>
<evidence type="ECO:0000256" key="14">
    <source>
        <dbReference type="ARBA" id="ARBA00023329"/>
    </source>
</evidence>
<reference evidence="19" key="1">
    <citation type="submission" date="2019-05" db="EMBL/GenBank/DDBJ databases">
        <authorList>
            <person name="Zhang S."/>
            <person name="Liu J."/>
        </authorList>
    </citation>
    <scope>NUCLEOTIDE SEQUENCE [LARGE SCALE GENOMIC DNA]</scope>
</reference>
<accession>A0A8B9WWD3</accession>
<evidence type="ECO:0000259" key="18">
    <source>
        <dbReference type="Pfam" id="PF15095"/>
    </source>
</evidence>
<dbReference type="Proteomes" id="UP000694520">
    <property type="component" value="Chromosome 7"/>
</dbReference>
<evidence type="ECO:0000313" key="20">
    <source>
        <dbReference type="Proteomes" id="UP000694520"/>
    </source>
</evidence>
<evidence type="ECO:0000256" key="9">
    <source>
        <dbReference type="ARBA" id="ARBA00022490"/>
    </source>
</evidence>
<comment type="function">
    <text evidence="15">In quiescent endothelia the uncleaved form is constitutively and abundantly expressed, and acts as a chromatin-associated nuclear factor with transcriptional repressor properties, it may sequester nuclear NF-kappaB/RELA, lowering expression of its targets. This form is rapidely lost upon angiogenic or pro-inflammatory activation.</text>
</comment>
<dbReference type="InterPro" id="IPR026145">
    <property type="entry name" value="IL-33"/>
</dbReference>
<dbReference type="Pfam" id="PF15095">
    <property type="entry name" value="IL33_bt"/>
    <property type="match status" value="1"/>
</dbReference>
<dbReference type="InterPro" id="IPR053902">
    <property type="entry name" value="IL33_C"/>
</dbReference>
<dbReference type="GO" id="GO:0005634">
    <property type="term" value="C:nucleus"/>
    <property type="evidence" value="ECO:0007669"/>
    <property type="project" value="UniProtKB-SubCell"/>
</dbReference>
<organism evidence="19 20">
    <name type="scientific">Bos mutus grunniens</name>
    <name type="common">Wild yak</name>
    <name type="synonym">Bos grunniens</name>
    <dbReference type="NCBI Taxonomy" id="30521"/>
    <lineage>
        <taxon>Eukaryota</taxon>
        <taxon>Metazoa</taxon>
        <taxon>Chordata</taxon>
        <taxon>Craniata</taxon>
        <taxon>Vertebrata</taxon>
        <taxon>Euteleostomi</taxon>
        <taxon>Mammalia</taxon>
        <taxon>Eutheria</taxon>
        <taxon>Laurasiatheria</taxon>
        <taxon>Artiodactyla</taxon>
        <taxon>Ruminantia</taxon>
        <taxon>Pecora</taxon>
        <taxon>Bovidae</taxon>
        <taxon>Bovinae</taxon>
        <taxon>Bos</taxon>
    </lineage>
</organism>
<dbReference type="InterPro" id="IPR000477">
    <property type="entry name" value="RT_dom"/>
</dbReference>
<evidence type="ECO:0000256" key="11">
    <source>
        <dbReference type="ARBA" id="ARBA00022525"/>
    </source>
</evidence>
<evidence type="ECO:0000256" key="15">
    <source>
        <dbReference type="ARBA" id="ARBA00045203"/>
    </source>
</evidence>
<evidence type="ECO:0000256" key="4">
    <source>
        <dbReference type="ARBA" id="ARBA00004613"/>
    </source>
</evidence>